<sequence>MRSRQIVATPKRVTHTRKATYDLCRQKRVSRLKATKQPRVNDPPER</sequence>
<proteinExistence type="predicted"/>
<dbReference type="KEGG" id="lpav:PLANPX_2355"/>
<name>A0A5K7XET9_9BACT</name>
<reference evidence="3" key="1">
    <citation type="submission" date="2019-10" db="EMBL/GenBank/DDBJ databases">
        <title>Lacipirellula parvula gen. nov., sp. nov., representing a lineage of planctomycetes widespread in freshwater anoxic habitats, and description of the family Lacipirellulaceae.</title>
        <authorList>
            <person name="Dedysh S.N."/>
            <person name="Kulichevskaya I.S."/>
            <person name="Beletsky A.V."/>
            <person name="Rakitin A.L."/>
            <person name="Mardanov A.V."/>
            <person name="Ivanova A.A."/>
            <person name="Saltykova V.X."/>
            <person name="Rijpstra W.I.C."/>
            <person name="Sinninghe Damste J.S."/>
            <person name="Ravin N.V."/>
        </authorList>
    </citation>
    <scope>NUCLEOTIDE SEQUENCE [LARGE SCALE GENOMIC DNA]</scope>
    <source>
        <strain evidence="3">PX69</strain>
    </source>
</reference>
<feature type="compositionally biased region" description="Basic residues" evidence="1">
    <location>
        <begin position="26"/>
        <end position="36"/>
    </location>
</feature>
<organism evidence="2 3">
    <name type="scientific">Lacipirellula parvula</name>
    <dbReference type="NCBI Taxonomy" id="2650471"/>
    <lineage>
        <taxon>Bacteria</taxon>
        <taxon>Pseudomonadati</taxon>
        <taxon>Planctomycetota</taxon>
        <taxon>Planctomycetia</taxon>
        <taxon>Pirellulales</taxon>
        <taxon>Lacipirellulaceae</taxon>
        <taxon>Lacipirellula</taxon>
    </lineage>
</organism>
<dbReference type="AlphaFoldDB" id="A0A5K7XET9"/>
<evidence type="ECO:0000313" key="2">
    <source>
        <dbReference type="EMBL" id="BBO32743.1"/>
    </source>
</evidence>
<gene>
    <name evidence="2" type="ORF">PLANPX_2355</name>
</gene>
<evidence type="ECO:0000256" key="1">
    <source>
        <dbReference type="SAM" id="MobiDB-lite"/>
    </source>
</evidence>
<protein>
    <submittedName>
        <fullName evidence="2">Uncharacterized protein</fullName>
    </submittedName>
</protein>
<dbReference type="Proteomes" id="UP000326837">
    <property type="component" value="Chromosome"/>
</dbReference>
<accession>A0A5K7XET9</accession>
<evidence type="ECO:0000313" key="3">
    <source>
        <dbReference type="Proteomes" id="UP000326837"/>
    </source>
</evidence>
<keyword evidence="3" id="KW-1185">Reference proteome</keyword>
<dbReference type="EMBL" id="AP021861">
    <property type="protein sequence ID" value="BBO32743.1"/>
    <property type="molecule type" value="Genomic_DNA"/>
</dbReference>
<feature type="region of interest" description="Disordered" evidence="1">
    <location>
        <begin position="1"/>
        <end position="46"/>
    </location>
</feature>